<dbReference type="AlphaFoldDB" id="A0A8J8C7F3"/>
<evidence type="ECO:0008006" key="7">
    <source>
        <dbReference type="Google" id="ProtNLM"/>
    </source>
</evidence>
<dbReference type="RefSeq" id="WP_220587438.1">
    <property type="nucleotide sequence ID" value="NZ_RKLQ01000001.1"/>
</dbReference>
<feature type="transmembrane region" description="Helical" evidence="1">
    <location>
        <begin position="12"/>
        <end position="33"/>
    </location>
</feature>
<sequence>MAPLPVEVLLGISHGLLMSLVPVVGVGAIAFAYQYVEGTELDPPVVVACALPLGFAGGIGTGLISLPAVTAGPVTVLPRLLTAALVIGLVSMYANSQASKLAQRLPRDRSQPTSRERPLAPAALEAVDGKGHVTISVVGDVRDVDGYSPLQADLRAELADQSWQLPADIPIVEMEARLEDRLKSTYDLPTVDVSVDARGTATIAAAPPSRNLAGNIPDGWRAVSVETLLPTGLSVGDEVTVTAGEETVDGVVLGTTDDVAGDQWDGATAQTPSTGGRGLATVAVPTIDASTLLESDELTLSVNPAGARDEFRAFSLLVRAGHSIRKVLLDDPTRKQLQATDEPIEVLALRAADEGGAADSNWTFSPGHLNGDAAYVLGEGPVLDSVVPGDETVGVGQ</sequence>
<evidence type="ECO:0000259" key="4">
    <source>
        <dbReference type="Pfam" id="PF26503"/>
    </source>
</evidence>
<keyword evidence="6" id="KW-1185">Reference proteome</keyword>
<organism evidence="5 6">
    <name type="scientific">Haloarcula salinisoli</name>
    <dbReference type="NCBI Taxonomy" id="2487746"/>
    <lineage>
        <taxon>Archaea</taxon>
        <taxon>Methanobacteriati</taxon>
        <taxon>Methanobacteriota</taxon>
        <taxon>Stenosarchaea group</taxon>
        <taxon>Halobacteria</taxon>
        <taxon>Halobacteriales</taxon>
        <taxon>Haloarculaceae</taxon>
        <taxon>Haloarcula</taxon>
    </lineage>
</organism>
<gene>
    <name evidence="5" type="ORF">EGD98_05995</name>
</gene>
<keyword evidence="1" id="KW-0812">Transmembrane</keyword>
<dbReference type="EMBL" id="RKLQ01000001">
    <property type="protein sequence ID" value="MBX0303222.1"/>
    <property type="molecule type" value="Genomic_DNA"/>
</dbReference>
<protein>
    <recommendedName>
        <fullName evidence="7">RCK C-terminal domain-containing protein</fullName>
    </recommendedName>
</protein>
<feature type="domain" description="DUF8167" evidence="4">
    <location>
        <begin position="221"/>
        <end position="306"/>
    </location>
</feature>
<dbReference type="InterPro" id="IPR058604">
    <property type="entry name" value="DUF8167_3rd"/>
</dbReference>
<dbReference type="InterPro" id="IPR058480">
    <property type="entry name" value="DUF8167_N"/>
</dbReference>
<name>A0A8J8C7F3_9EURY</name>
<evidence type="ECO:0000313" key="5">
    <source>
        <dbReference type="EMBL" id="MBX0303222.1"/>
    </source>
</evidence>
<evidence type="ECO:0000256" key="1">
    <source>
        <dbReference type="SAM" id="Phobius"/>
    </source>
</evidence>
<proteinExistence type="predicted"/>
<dbReference type="Pfam" id="PF26501">
    <property type="entry name" value="DUF8167"/>
    <property type="match status" value="1"/>
</dbReference>
<dbReference type="Pfam" id="PF26503">
    <property type="entry name" value="DUF8167_3rd"/>
    <property type="match status" value="1"/>
</dbReference>
<dbReference type="InterPro" id="IPR058603">
    <property type="entry name" value="DUF8167_2nd"/>
</dbReference>
<feature type="transmembrane region" description="Helical" evidence="1">
    <location>
        <begin position="45"/>
        <end position="64"/>
    </location>
</feature>
<keyword evidence="1" id="KW-1133">Transmembrane helix</keyword>
<feature type="transmembrane region" description="Helical" evidence="1">
    <location>
        <begin position="76"/>
        <end position="94"/>
    </location>
</feature>
<keyword evidence="1" id="KW-0472">Membrane</keyword>
<evidence type="ECO:0000259" key="3">
    <source>
        <dbReference type="Pfam" id="PF26502"/>
    </source>
</evidence>
<dbReference type="Proteomes" id="UP000783863">
    <property type="component" value="Unassembled WGS sequence"/>
</dbReference>
<evidence type="ECO:0000313" key="6">
    <source>
        <dbReference type="Proteomes" id="UP000783863"/>
    </source>
</evidence>
<comment type="caution">
    <text evidence="5">The sequence shown here is derived from an EMBL/GenBank/DDBJ whole genome shotgun (WGS) entry which is preliminary data.</text>
</comment>
<feature type="domain" description="DUF8167" evidence="2">
    <location>
        <begin position="7"/>
        <end position="107"/>
    </location>
</feature>
<evidence type="ECO:0000259" key="2">
    <source>
        <dbReference type="Pfam" id="PF26501"/>
    </source>
</evidence>
<feature type="domain" description="DUF8167" evidence="3">
    <location>
        <begin position="133"/>
        <end position="207"/>
    </location>
</feature>
<dbReference type="Pfam" id="PF26502">
    <property type="entry name" value="DUF8167_2nd"/>
    <property type="match status" value="1"/>
</dbReference>
<accession>A0A8J8C7F3</accession>
<reference evidence="5" key="1">
    <citation type="submission" date="2021-06" db="EMBL/GenBank/DDBJ databases">
        <title>Halomicroarcula sp. F24A a new haloarchaeum isolated from saline soil.</title>
        <authorList>
            <person name="Duran-Viseras A."/>
            <person name="Sanchez-Porro C."/>
            <person name="Ventosa A."/>
        </authorList>
    </citation>
    <scope>NUCLEOTIDE SEQUENCE</scope>
    <source>
        <strain evidence="5">F24A</strain>
    </source>
</reference>